<evidence type="ECO:0000313" key="3">
    <source>
        <dbReference type="EMBL" id="TDB94875.1"/>
    </source>
</evidence>
<dbReference type="SUPFAM" id="SSF50494">
    <property type="entry name" value="Trypsin-like serine proteases"/>
    <property type="match status" value="1"/>
</dbReference>
<dbReference type="EMBL" id="SMKE01000337">
    <property type="protein sequence ID" value="TDB94875.1"/>
    <property type="molecule type" value="Genomic_DNA"/>
</dbReference>
<dbReference type="Gene3D" id="2.130.10.130">
    <property type="entry name" value="Integrin alpha, N-terminal"/>
    <property type="match status" value="1"/>
</dbReference>
<evidence type="ECO:0000313" key="4">
    <source>
        <dbReference type="Proteomes" id="UP000295626"/>
    </source>
</evidence>
<dbReference type="PANTHER" id="PTHR46580:SF4">
    <property type="entry name" value="ATP_GTP-BINDING PROTEIN"/>
    <property type="match status" value="1"/>
</dbReference>
<feature type="non-terminal residue" evidence="3">
    <location>
        <position position="1"/>
    </location>
</feature>
<dbReference type="SUPFAM" id="SSF69318">
    <property type="entry name" value="Integrin alpha N-terminal domain"/>
    <property type="match status" value="1"/>
</dbReference>
<dbReference type="InterPro" id="IPR009003">
    <property type="entry name" value="Peptidase_S1_PA"/>
</dbReference>
<protein>
    <submittedName>
        <fullName evidence="3">Trypsin-like serine protease</fullName>
    </submittedName>
</protein>
<proteinExistence type="predicted"/>
<evidence type="ECO:0000259" key="2">
    <source>
        <dbReference type="Pfam" id="PF00089"/>
    </source>
</evidence>
<comment type="caution">
    <text evidence="3">The sequence shown here is derived from an EMBL/GenBank/DDBJ whole genome shotgun (WGS) entry which is preliminary data.</text>
</comment>
<feature type="domain" description="Peptidase S1" evidence="2">
    <location>
        <begin position="29"/>
        <end position="108"/>
    </location>
</feature>
<accession>A0ABY2DJT4</accession>
<dbReference type="InterPro" id="IPR028994">
    <property type="entry name" value="Integrin_alpha_N"/>
</dbReference>
<keyword evidence="1" id="KW-0732">Signal</keyword>
<dbReference type="Proteomes" id="UP000295626">
    <property type="component" value="Unassembled WGS sequence"/>
</dbReference>
<reference evidence="3 4" key="1">
    <citation type="submission" date="2019-02" db="EMBL/GenBank/DDBJ databases">
        <title>Draft genome sequences of novel Actinobacteria.</title>
        <authorList>
            <person name="Sahin N."/>
            <person name="Ay H."/>
            <person name="Saygin H."/>
        </authorList>
    </citation>
    <scope>NUCLEOTIDE SEQUENCE [LARGE SCALE GENOMIC DNA]</scope>
    <source>
        <strain evidence="3 4">JCM 30529</strain>
    </source>
</reference>
<dbReference type="Pfam" id="PF00089">
    <property type="entry name" value="Trypsin"/>
    <property type="match status" value="1"/>
</dbReference>
<keyword evidence="4" id="KW-1185">Reference proteome</keyword>
<dbReference type="Pfam" id="PF13517">
    <property type="entry name" value="FG-GAP_3"/>
    <property type="match status" value="2"/>
</dbReference>
<dbReference type="InterPro" id="IPR001254">
    <property type="entry name" value="Trypsin_dom"/>
</dbReference>
<gene>
    <name evidence="3" type="ORF">E1091_10625</name>
</gene>
<evidence type="ECO:0000256" key="1">
    <source>
        <dbReference type="ARBA" id="ARBA00022729"/>
    </source>
</evidence>
<dbReference type="InterPro" id="IPR033116">
    <property type="entry name" value="TRYPSIN_SER"/>
</dbReference>
<dbReference type="Gene3D" id="2.40.10.10">
    <property type="entry name" value="Trypsin-like serine proteases"/>
    <property type="match status" value="1"/>
</dbReference>
<name>A0ABY2DJT4_9ACTN</name>
<sequence>TPVTTVAPVRLATPAEAHLWDGVQGGPFSPYDDGIATGWGRDGSGGLPSRLQFVGVYITPPAPDNLGIKRIMVDRGPCQGDSGSPLLVRSGGVLVQAGVLKGASCTGAASYSEVGAGTNRTWLFGQLTALPYTHFGTTDWDRDGHQDIVAREDVTGTLWLYLGDSRRAVPNAPRVQIGNGWRGYSPVGVADWDRDGYPDILTRNDGTGDLWLYPGDGRRGYSQAVPVRIGTGWAGHTPLGVADWDRDGNPDVVARQDSTGELWLHPGTGTRGVPGTTRVLLGWGWNSFTSFGVTDWDRDGHRDVVARDNATGTLWLYPGDSRRGVPTVGRVQIGNGWAGFSPFGAVDWDRDGHQDILARHDATGDMWLYPGQSVRGYPNVARAQLGWGW</sequence>
<dbReference type="PROSITE" id="PS00135">
    <property type="entry name" value="TRYPSIN_SER"/>
    <property type="match status" value="1"/>
</dbReference>
<organism evidence="3 4">
    <name type="scientific">Micromonospora fluostatini</name>
    <dbReference type="NCBI Taxonomy" id="1629071"/>
    <lineage>
        <taxon>Bacteria</taxon>
        <taxon>Bacillati</taxon>
        <taxon>Actinomycetota</taxon>
        <taxon>Actinomycetes</taxon>
        <taxon>Micromonosporales</taxon>
        <taxon>Micromonosporaceae</taxon>
        <taxon>Micromonospora</taxon>
    </lineage>
</organism>
<dbReference type="InterPro" id="IPR043504">
    <property type="entry name" value="Peptidase_S1_PA_chymotrypsin"/>
</dbReference>
<dbReference type="InterPro" id="IPR013517">
    <property type="entry name" value="FG-GAP"/>
</dbReference>
<dbReference type="PANTHER" id="PTHR46580">
    <property type="entry name" value="SENSOR KINASE-RELATED"/>
    <property type="match status" value="1"/>
</dbReference>